<dbReference type="EMBL" id="SNRW01006431">
    <property type="protein sequence ID" value="KAA6383098.1"/>
    <property type="molecule type" value="Genomic_DNA"/>
</dbReference>
<protein>
    <submittedName>
        <fullName evidence="1">Uncharacterized protein</fullName>
    </submittedName>
</protein>
<evidence type="ECO:0000313" key="2">
    <source>
        <dbReference type="Proteomes" id="UP000324800"/>
    </source>
</evidence>
<dbReference type="Proteomes" id="UP000324800">
    <property type="component" value="Unassembled WGS sequence"/>
</dbReference>
<evidence type="ECO:0000313" key="1">
    <source>
        <dbReference type="EMBL" id="KAA6383098.1"/>
    </source>
</evidence>
<gene>
    <name evidence="1" type="ORF">EZS28_021376</name>
</gene>
<comment type="caution">
    <text evidence="1">The sequence shown here is derived from an EMBL/GenBank/DDBJ whole genome shotgun (WGS) entry which is preliminary data.</text>
</comment>
<sequence length="293" mass="34167">MLTRRYFLLQSHIPLSKVEWRLQRGQGQQNYQQLRTSNSFQMSDWGTIREIIQNNDWGHPRSEKCLFTLSDGDGIQMMVRFQVQRQELQIEGHVLRPSDCSSNIHTPYLKSNYFVATVDADCGLYGRFSTFIQNNRVTKIQANFETQIHLSGNGLGHNSDEELMPEVDAFAVDYYVKTEKNISQKKKLLAIATDAMKQNWSNQAAYYMLPHIPLIIRVVGKITQVKVKVLMIISDRNTLQSLADLERLEINQSNYKKLKIVVRNILCLWRLKQTFLRDLQVLEQQISCRIIDR</sequence>
<reference evidence="1 2" key="1">
    <citation type="submission" date="2019-03" db="EMBL/GenBank/DDBJ databases">
        <title>Single cell metagenomics reveals metabolic interactions within the superorganism composed of flagellate Streblomastix strix and complex community of Bacteroidetes bacteria on its surface.</title>
        <authorList>
            <person name="Treitli S.C."/>
            <person name="Kolisko M."/>
            <person name="Husnik F."/>
            <person name="Keeling P."/>
            <person name="Hampl V."/>
        </authorList>
    </citation>
    <scope>NUCLEOTIDE SEQUENCE [LARGE SCALE GENOMIC DNA]</scope>
    <source>
        <strain evidence="1">ST1C</strain>
    </source>
</reference>
<organism evidence="1 2">
    <name type="scientific">Streblomastix strix</name>
    <dbReference type="NCBI Taxonomy" id="222440"/>
    <lineage>
        <taxon>Eukaryota</taxon>
        <taxon>Metamonada</taxon>
        <taxon>Preaxostyla</taxon>
        <taxon>Oxymonadida</taxon>
        <taxon>Streblomastigidae</taxon>
        <taxon>Streblomastix</taxon>
    </lineage>
</organism>
<dbReference type="AlphaFoldDB" id="A0A5J4VKH2"/>
<name>A0A5J4VKH2_9EUKA</name>
<proteinExistence type="predicted"/>
<accession>A0A5J4VKH2</accession>